<dbReference type="Gene3D" id="3.30.70.270">
    <property type="match status" value="1"/>
</dbReference>
<feature type="domain" description="PAC" evidence="1">
    <location>
        <begin position="197"/>
        <end position="249"/>
    </location>
</feature>
<dbReference type="Gene3D" id="3.20.20.450">
    <property type="entry name" value="EAL domain"/>
    <property type="match status" value="1"/>
</dbReference>
<dbReference type="CDD" id="cd00130">
    <property type="entry name" value="PAS"/>
    <property type="match status" value="1"/>
</dbReference>
<dbReference type="SMART" id="SM00052">
    <property type="entry name" value="EAL"/>
    <property type="match status" value="1"/>
</dbReference>
<dbReference type="EMBL" id="RSAA01000007">
    <property type="protein sequence ID" value="RRO18243.1"/>
    <property type="molecule type" value="Genomic_DNA"/>
</dbReference>
<proteinExistence type="predicted"/>
<dbReference type="InterPro" id="IPR043128">
    <property type="entry name" value="Rev_trsase/Diguanyl_cyclase"/>
</dbReference>
<accession>A0A426JYJ7</accession>
<dbReference type="InterPro" id="IPR035919">
    <property type="entry name" value="EAL_sf"/>
</dbReference>
<dbReference type="CDD" id="cd01949">
    <property type="entry name" value="GGDEF"/>
    <property type="match status" value="1"/>
</dbReference>
<name>A0A426JYJ7_9PSEU</name>
<dbReference type="NCBIfam" id="TIGR00254">
    <property type="entry name" value="GGDEF"/>
    <property type="match status" value="1"/>
</dbReference>
<dbReference type="PANTHER" id="PTHR44757:SF2">
    <property type="entry name" value="BIOFILM ARCHITECTURE MAINTENANCE PROTEIN MBAA"/>
    <property type="match status" value="1"/>
</dbReference>
<sequence length="682" mass="73942">MITTTGRHEFIQRWKREIAPGSATPLRPGDVEDLLNGCLEHVLGELACPDRAGEAKNAGVDLLRLHRENPGVLAGTLKLLAAELPELLPEVPPDRIVTALGHLAAGFADELHRGALERSSRVQRARSEALFHAPTLGIAVVGTTGVVEEGNPALHRMFRLSEGALVGSSVLELADDRWRPELAGALAGLAEGDDEGLSLDSRCTAADGTQVWTRLTGSLVRDDLGRPDHLLLFYEDITDRHMLQEQFRRQSVQDPLTGLANRAQLESCLDAALTSVYPGRRVGLCLFDLDGFKAVNDSLGHGIGDRMLREVARRMQALAAAESAVVARTGGDEFAVVIPDSYDAAHVIDLVEQMLRELTKPMWIGPHELTASASVGIVEREVVGTDTGSLLRDADITLFRAKRDGRALWVLFDAERNAVAHENFRLSAALPAALEKHELFVEYEPVADVETGEVIAVMADVRWDHDEFGELGANRFLGLAEETGLITRVGGWTLEQAGHHAARWVRDLAEHAPLLAVSLSARHCRDPELVRGVRTALEKTGLPAESLVLCLPEPALFDHQGDPVDTVEIFAEMGIRLFVREFGSDHTRVDRLQEMPLAGVLIDGPHIDGLADPDGPEPLSEYLVRSAVGAARLMDLPVLATGVTTAEQADRLGEIGVRLVQGPHVGERVSAMEVAELVGGRR</sequence>
<gene>
    <name evidence="4" type="ORF">EIL87_08390</name>
</gene>
<dbReference type="InterPro" id="IPR001610">
    <property type="entry name" value="PAC"/>
</dbReference>
<dbReference type="SUPFAM" id="SSF141868">
    <property type="entry name" value="EAL domain-like"/>
    <property type="match status" value="1"/>
</dbReference>
<keyword evidence="5" id="KW-1185">Reference proteome</keyword>
<dbReference type="PROSITE" id="PS50883">
    <property type="entry name" value="EAL"/>
    <property type="match status" value="1"/>
</dbReference>
<dbReference type="CDD" id="cd01948">
    <property type="entry name" value="EAL"/>
    <property type="match status" value="1"/>
</dbReference>
<dbReference type="InterPro" id="IPR029787">
    <property type="entry name" value="Nucleotide_cyclase"/>
</dbReference>
<dbReference type="SMART" id="SM00086">
    <property type="entry name" value="PAC"/>
    <property type="match status" value="1"/>
</dbReference>
<dbReference type="InterPro" id="IPR052155">
    <property type="entry name" value="Biofilm_reg_signaling"/>
</dbReference>
<dbReference type="InterPro" id="IPR035965">
    <property type="entry name" value="PAS-like_dom_sf"/>
</dbReference>
<dbReference type="PANTHER" id="PTHR44757">
    <property type="entry name" value="DIGUANYLATE CYCLASE DGCP"/>
    <property type="match status" value="1"/>
</dbReference>
<comment type="caution">
    <text evidence="4">The sequence shown here is derived from an EMBL/GenBank/DDBJ whole genome shotgun (WGS) entry which is preliminary data.</text>
</comment>
<dbReference type="PROSITE" id="PS50887">
    <property type="entry name" value="GGDEF"/>
    <property type="match status" value="1"/>
</dbReference>
<dbReference type="NCBIfam" id="TIGR00229">
    <property type="entry name" value="sensory_box"/>
    <property type="match status" value="1"/>
</dbReference>
<dbReference type="OrthoDB" id="23692at2"/>
<reference evidence="4 5" key="1">
    <citation type="submission" date="2018-11" db="EMBL/GenBank/DDBJ databases">
        <title>Saccharopolyspora rhizosphaerae sp. nov., an actinomycete isolated from rhizosphere soil in Thailand.</title>
        <authorList>
            <person name="Intra B."/>
            <person name="Euanorasetr J."/>
            <person name="Take A."/>
            <person name="Inahashi Y."/>
            <person name="Mori M."/>
            <person name="Panbangred W."/>
            <person name="Matsumoto A."/>
        </authorList>
    </citation>
    <scope>NUCLEOTIDE SEQUENCE [LARGE SCALE GENOMIC DNA]</scope>
    <source>
        <strain evidence="4 5">H219</strain>
    </source>
</reference>
<dbReference type="InterPro" id="IPR001633">
    <property type="entry name" value="EAL_dom"/>
</dbReference>
<evidence type="ECO:0000259" key="2">
    <source>
        <dbReference type="PROSITE" id="PS50883"/>
    </source>
</evidence>
<dbReference type="Pfam" id="PF00563">
    <property type="entry name" value="EAL"/>
    <property type="match status" value="1"/>
</dbReference>
<dbReference type="SUPFAM" id="SSF55073">
    <property type="entry name" value="Nucleotide cyclase"/>
    <property type="match status" value="1"/>
</dbReference>
<evidence type="ECO:0000259" key="1">
    <source>
        <dbReference type="PROSITE" id="PS50113"/>
    </source>
</evidence>
<dbReference type="SUPFAM" id="SSF55785">
    <property type="entry name" value="PYP-like sensor domain (PAS domain)"/>
    <property type="match status" value="1"/>
</dbReference>
<dbReference type="Pfam" id="PF00990">
    <property type="entry name" value="GGDEF"/>
    <property type="match status" value="1"/>
</dbReference>
<dbReference type="Gene3D" id="3.30.450.20">
    <property type="entry name" value="PAS domain"/>
    <property type="match status" value="1"/>
</dbReference>
<dbReference type="SMART" id="SM00267">
    <property type="entry name" value="GGDEF"/>
    <property type="match status" value="1"/>
</dbReference>
<dbReference type="InterPro" id="IPR000014">
    <property type="entry name" value="PAS"/>
</dbReference>
<evidence type="ECO:0000259" key="3">
    <source>
        <dbReference type="PROSITE" id="PS50887"/>
    </source>
</evidence>
<evidence type="ECO:0000313" key="5">
    <source>
        <dbReference type="Proteomes" id="UP000274515"/>
    </source>
</evidence>
<evidence type="ECO:0000313" key="4">
    <source>
        <dbReference type="EMBL" id="RRO18243.1"/>
    </source>
</evidence>
<dbReference type="Pfam" id="PF08448">
    <property type="entry name" value="PAS_4"/>
    <property type="match status" value="1"/>
</dbReference>
<dbReference type="InterPro" id="IPR013656">
    <property type="entry name" value="PAS_4"/>
</dbReference>
<dbReference type="Proteomes" id="UP000274515">
    <property type="component" value="Unassembled WGS sequence"/>
</dbReference>
<feature type="domain" description="GGDEF" evidence="3">
    <location>
        <begin position="280"/>
        <end position="414"/>
    </location>
</feature>
<dbReference type="PROSITE" id="PS50113">
    <property type="entry name" value="PAC"/>
    <property type="match status" value="1"/>
</dbReference>
<dbReference type="InterPro" id="IPR000160">
    <property type="entry name" value="GGDEF_dom"/>
</dbReference>
<organism evidence="4 5">
    <name type="scientific">Saccharopolyspora rhizosphaerae</name>
    <dbReference type="NCBI Taxonomy" id="2492662"/>
    <lineage>
        <taxon>Bacteria</taxon>
        <taxon>Bacillati</taxon>
        <taxon>Actinomycetota</taxon>
        <taxon>Actinomycetes</taxon>
        <taxon>Pseudonocardiales</taxon>
        <taxon>Pseudonocardiaceae</taxon>
        <taxon>Saccharopolyspora</taxon>
    </lineage>
</organism>
<dbReference type="InterPro" id="IPR000700">
    <property type="entry name" value="PAS-assoc_C"/>
</dbReference>
<dbReference type="AlphaFoldDB" id="A0A426JYJ7"/>
<dbReference type="RefSeq" id="WP_125089593.1">
    <property type="nucleotide sequence ID" value="NZ_RSAA01000007.1"/>
</dbReference>
<protein>
    <submittedName>
        <fullName evidence="4">EAL domain-containing protein</fullName>
    </submittedName>
</protein>
<feature type="domain" description="EAL" evidence="2">
    <location>
        <begin position="423"/>
        <end position="682"/>
    </location>
</feature>